<feature type="region of interest" description="Disordered" evidence="1">
    <location>
        <begin position="1"/>
        <end position="40"/>
    </location>
</feature>
<evidence type="ECO:0000313" key="2">
    <source>
        <dbReference type="Ensembl" id="ENSNNAP00000019026.1"/>
    </source>
</evidence>
<dbReference type="Proteomes" id="UP000694559">
    <property type="component" value="Unplaced"/>
</dbReference>
<evidence type="ECO:0000256" key="1">
    <source>
        <dbReference type="SAM" id="MobiDB-lite"/>
    </source>
</evidence>
<keyword evidence="3" id="KW-1185">Reference proteome</keyword>
<dbReference type="Ensembl" id="ENSNNAT00000019977.1">
    <property type="protein sequence ID" value="ENSNNAP00000019026.1"/>
    <property type="gene ID" value="ENSNNAG00000012731.1"/>
</dbReference>
<dbReference type="OrthoDB" id="9909270at2759"/>
<name>A0A8C6XVK4_NAJNA</name>
<accession>A0A8C6XVK4</accession>
<reference evidence="2" key="1">
    <citation type="submission" date="2025-08" db="UniProtKB">
        <authorList>
            <consortium name="Ensembl"/>
        </authorList>
    </citation>
    <scope>IDENTIFICATION</scope>
</reference>
<sequence>MNDSTWMSADQQLQASLSPPQEETMRSMQHPPTHLPLTLQAEGRGVPNWPQVAFDFFKNPYFFMDRHTHTHTHTHTQNSCGICWPFFGLKLKPLT</sequence>
<evidence type="ECO:0000313" key="3">
    <source>
        <dbReference type="Proteomes" id="UP000694559"/>
    </source>
</evidence>
<protein>
    <submittedName>
        <fullName evidence="2">Uncharacterized protein</fullName>
    </submittedName>
</protein>
<feature type="compositionally biased region" description="Polar residues" evidence="1">
    <location>
        <begin position="1"/>
        <end position="21"/>
    </location>
</feature>
<dbReference type="GeneTree" id="ENSGT01010000229328"/>
<reference evidence="2" key="2">
    <citation type="submission" date="2025-09" db="UniProtKB">
        <authorList>
            <consortium name="Ensembl"/>
        </authorList>
    </citation>
    <scope>IDENTIFICATION</scope>
</reference>
<dbReference type="AlphaFoldDB" id="A0A8C6XVK4"/>
<organism evidence="2 3">
    <name type="scientific">Naja naja</name>
    <name type="common">Indian cobra</name>
    <dbReference type="NCBI Taxonomy" id="35670"/>
    <lineage>
        <taxon>Eukaryota</taxon>
        <taxon>Metazoa</taxon>
        <taxon>Chordata</taxon>
        <taxon>Craniata</taxon>
        <taxon>Vertebrata</taxon>
        <taxon>Euteleostomi</taxon>
        <taxon>Lepidosauria</taxon>
        <taxon>Squamata</taxon>
        <taxon>Bifurcata</taxon>
        <taxon>Unidentata</taxon>
        <taxon>Episquamata</taxon>
        <taxon>Toxicofera</taxon>
        <taxon>Serpentes</taxon>
        <taxon>Colubroidea</taxon>
        <taxon>Elapidae</taxon>
        <taxon>Elapinae</taxon>
        <taxon>Naja</taxon>
    </lineage>
</organism>
<proteinExistence type="predicted"/>